<dbReference type="Pfam" id="PF14244">
    <property type="entry name" value="Retrotran_gag_3"/>
    <property type="match status" value="1"/>
</dbReference>
<evidence type="ECO:0000259" key="2">
    <source>
        <dbReference type="Pfam" id="PF14244"/>
    </source>
</evidence>
<protein>
    <recommendedName>
        <fullName evidence="2">Retrotransposon Copia-like N-terminal domain-containing protein</fullName>
    </recommendedName>
</protein>
<evidence type="ECO:0000256" key="1">
    <source>
        <dbReference type="SAM" id="MobiDB-lite"/>
    </source>
</evidence>
<dbReference type="InterPro" id="IPR029472">
    <property type="entry name" value="Copia-like_N"/>
</dbReference>
<evidence type="ECO:0000313" key="3">
    <source>
        <dbReference type="EMBL" id="CAB4316462.1"/>
    </source>
</evidence>
<feature type="region of interest" description="Disordered" evidence="1">
    <location>
        <begin position="1"/>
        <end position="26"/>
    </location>
</feature>
<evidence type="ECO:0000313" key="4">
    <source>
        <dbReference type="Proteomes" id="UP000507245"/>
    </source>
</evidence>
<dbReference type="Proteomes" id="UP000507245">
    <property type="component" value="Unassembled WGS sequence"/>
</dbReference>
<proteinExistence type="predicted"/>
<feature type="domain" description="Retrotransposon Copia-like N-terminal" evidence="2">
    <location>
        <begin position="20"/>
        <end position="63"/>
    </location>
</feature>
<organism evidence="3 4">
    <name type="scientific">Prunus armeniaca</name>
    <name type="common">Apricot</name>
    <name type="synonym">Armeniaca vulgaris</name>
    <dbReference type="NCBI Taxonomy" id="36596"/>
    <lineage>
        <taxon>Eukaryota</taxon>
        <taxon>Viridiplantae</taxon>
        <taxon>Streptophyta</taxon>
        <taxon>Embryophyta</taxon>
        <taxon>Tracheophyta</taxon>
        <taxon>Spermatophyta</taxon>
        <taxon>Magnoliopsida</taxon>
        <taxon>eudicotyledons</taxon>
        <taxon>Gunneridae</taxon>
        <taxon>Pentapetalae</taxon>
        <taxon>rosids</taxon>
        <taxon>fabids</taxon>
        <taxon>Rosales</taxon>
        <taxon>Rosaceae</taxon>
        <taxon>Amygdaloideae</taxon>
        <taxon>Amygdaleae</taxon>
        <taxon>Prunus</taxon>
    </lineage>
</organism>
<sequence length="75" mass="8065">MGDDSKIVPKASASQMKEDHPSHDYSTPITCDKLDGSNYATWSRGAHLTITSSRMAGFISGKKTALLATSDAYIE</sequence>
<reference evidence="4" key="1">
    <citation type="journal article" date="2020" name="Genome Biol.">
        <title>Gamete binning: chromosome-level and haplotype-resolved genome assembly enabled by high-throughput single-cell sequencing of gamete genomes.</title>
        <authorList>
            <person name="Campoy J.A."/>
            <person name="Sun H."/>
            <person name="Goel M."/>
            <person name="Jiao W.-B."/>
            <person name="Folz-Donahue K."/>
            <person name="Wang N."/>
            <person name="Rubio M."/>
            <person name="Liu C."/>
            <person name="Kukat C."/>
            <person name="Ruiz D."/>
            <person name="Huettel B."/>
            <person name="Schneeberger K."/>
        </authorList>
    </citation>
    <scope>NUCLEOTIDE SEQUENCE [LARGE SCALE GENOMIC DNA]</scope>
    <source>
        <strain evidence="4">cv. Rojo Pasion</strain>
    </source>
</reference>
<dbReference type="EMBL" id="CAEKKB010000007">
    <property type="protein sequence ID" value="CAB4316462.1"/>
    <property type="molecule type" value="Genomic_DNA"/>
</dbReference>
<gene>
    <name evidence="3" type="ORF">ORAREDHAP_LOCUS41985</name>
</gene>
<keyword evidence="4" id="KW-1185">Reference proteome</keyword>
<name>A0A6J5XW74_PRUAR</name>
<dbReference type="AlphaFoldDB" id="A0A6J5XW74"/>
<accession>A0A6J5XW74</accession>